<organism evidence="6 7">
    <name type="scientific">Staphylothermus hellenicus (strain DSM 12710 / JCM 10830 / BK20S6-10-b1 / P8)</name>
    <dbReference type="NCBI Taxonomy" id="591019"/>
    <lineage>
        <taxon>Archaea</taxon>
        <taxon>Thermoproteota</taxon>
        <taxon>Thermoprotei</taxon>
        <taxon>Desulfurococcales</taxon>
        <taxon>Desulfurococcaceae</taxon>
        <taxon>Staphylothermus</taxon>
    </lineage>
</organism>
<dbReference type="AlphaFoldDB" id="D7DAK8"/>
<dbReference type="GeneID" id="9233345"/>
<dbReference type="InterPro" id="IPR007197">
    <property type="entry name" value="rSAM"/>
</dbReference>
<reference evidence="7" key="1">
    <citation type="submission" date="2010-05" db="EMBL/GenBank/DDBJ databases">
        <title>Complete sequence of Staphylothermus hellenicus DSM 12710.</title>
        <authorList>
            <consortium name="US DOE Joint Genome Institute"/>
            <person name="Lucas S."/>
            <person name="Copeland A."/>
            <person name="Lapidus A."/>
            <person name="Cheng J.-F."/>
            <person name="Bruce D."/>
            <person name="Goodwin L."/>
            <person name="Pitluck S."/>
            <person name="Davenport K."/>
            <person name="Detter J.C."/>
            <person name="Han C."/>
            <person name="Tapia R."/>
            <person name="Larimer F."/>
            <person name="Land M."/>
            <person name="Hauser L."/>
            <person name="Kyrpides N."/>
            <person name="Mikhailova N."/>
            <person name="Anderson I.J."/>
            <person name="Woyke T."/>
        </authorList>
    </citation>
    <scope>NUCLEOTIDE SEQUENCE [LARGE SCALE GENOMIC DNA]</scope>
    <source>
        <strain evidence="7">DSM 12710 / JCM 10830 / BK20S6-10-b1 / P8</strain>
    </source>
</reference>
<dbReference type="PANTHER" id="PTHR43075">
    <property type="entry name" value="FORMATE LYASE ACTIVATING ENZYME, PUTATIVE (AFU_ORTHOLOGUE AFUA_2G15630)-RELATED"/>
    <property type="match status" value="1"/>
</dbReference>
<evidence type="ECO:0000313" key="6">
    <source>
        <dbReference type="EMBL" id="ADI31205.1"/>
    </source>
</evidence>
<feature type="domain" description="Radical SAM core" evidence="5">
    <location>
        <begin position="163"/>
        <end position="321"/>
    </location>
</feature>
<dbReference type="CDD" id="cd01335">
    <property type="entry name" value="Radical_SAM"/>
    <property type="match status" value="1"/>
</dbReference>
<accession>D7DAK8</accession>
<dbReference type="GO" id="GO:0003824">
    <property type="term" value="F:catalytic activity"/>
    <property type="evidence" value="ECO:0007669"/>
    <property type="project" value="InterPro"/>
</dbReference>
<dbReference type="PANTHER" id="PTHR43075:SF1">
    <property type="entry name" value="FORMATE LYASE ACTIVATING ENZYME, PUTATIVE (AFU_ORTHOLOGUE AFUA_2G15630)-RELATED"/>
    <property type="match status" value="1"/>
</dbReference>
<keyword evidence="4" id="KW-0411">Iron-sulfur</keyword>
<dbReference type="HOGENOM" id="CLU_062674_0_1_2"/>
<dbReference type="InterPro" id="IPR058240">
    <property type="entry name" value="rSAM_sf"/>
</dbReference>
<keyword evidence="1" id="KW-0949">S-adenosyl-L-methionine</keyword>
<dbReference type="RefSeq" id="WP_013142403.1">
    <property type="nucleotide sequence ID" value="NC_014205.1"/>
</dbReference>
<gene>
    <name evidence="6" type="ordered locus">Shell_0056</name>
</gene>
<keyword evidence="3" id="KW-0408">Iron</keyword>
<evidence type="ECO:0000256" key="4">
    <source>
        <dbReference type="ARBA" id="ARBA00023014"/>
    </source>
</evidence>
<keyword evidence="7" id="KW-1185">Reference proteome</keyword>
<dbReference type="Proteomes" id="UP000002573">
    <property type="component" value="Chromosome"/>
</dbReference>
<evidence type="ECO:0000313" key="7">
    <source>
        <dbReference type="Proteomes" id="UP000002573"/>
    </source>
</evidence>
<keyword evidence="2" id="KW-0479">Metal-binding</keyword>
<evidence type="ECO:0000256" key="2">
    <source>
        <dbReference type="ARBA" id="ARBA00022723"/>
    </source>
</evidence>
<dbReference type="EMBL" id="CP002051">
    <property type="protein sequence ID" value="ADI31205.1"/>
    <property type="molecule type" value="Genomic_DNA"/>
</dbReference>
<dbReference type="SFLD" id="SFLDG01099">
    <property type="entry name" value="Uncharacterised_Radical_SAM_Su"/>
    <property type="match status" value="1"/>
</dbReference>
<dbReference type="GO" id="GO:0046872">
    <property type="term" value="F:metal ion binding"/>
    <property type="evidence" value="ECO:0007669"/>
    <property type="project" value="UniProtKB-KW"/>
</dbReference>
<dbReference type="SUPFAM" id="SSF102114">
    <property type="entry name" value="Radical SAM enzymes"/>
    <property type="match status" value="1"/>
</dbReference>
<reference evidence="6 7" key="2">
    <citation type="journal article" date="2011" name="Stand. Genomic Sci.">
        <title>Complete genome sequence of Staphylothermus hellenicus P8.</title>
        <authorList>
            <person name="Anderson I."/>
            <person name="Wirth R."/>
            <person name="Lucas S."/>
            <person name="Copeland A."/>
            <person name="Lapidus A."/>
            <person name="Cheng J.F."/>
            <person name="Goodwin L."/>
            <person name="Pitluck S."/>
            <person name="Davenport K."/>
            <person name="Detter J.C."/>
            <person name="Han C."/>
            <person name="Tapia R."/>
            <person name="Land M."/>
            <person name="Hauser L."/>
            <person name="Pati A."/>
            <person name="Mikhailova N."/>
            <person name="Woyke T."/>
            <person name="Klenk H.P."/>
            <person name="Kyrpides N."/>
            <person name="Ivanova N."/>
        </authorList>
    </citation>
    <scope>NUCLEOTIDE SEQUENCE [LARGE SCALE GENOMIC DNA]</scope>
    <source>
        <strain evidence="7">DSM 12710 / JCM 10830 / BK20S6-10-b1 / P8</strain>
    </source>
</reference>
<dbReference type="SFLD" id="SFLDS00029">
    <property type="entry name" value="Radical_SAM"/>
    <property type="match status" value="1"/>
</dbReference>
<evidence type="ECO:0000256" key="3">
    <source>
        <dbReference type="ARBA" id="ARBA00023004"/>
    </source>
</evidence>
<dbReference type="GO" id="GO:0051536">
    <property type="term" value="F:iron-sulfur cluster binding"/>
    <property type="evidence" value="ECO:0007669"/>
    <property type="project" value="UniProtKB-KW"/>
</dbReference>
<proteinExistence type="predicted"/>
<dbReference type="KEGG" id="shc:Shell_0056"/>
<dbReference type="InterPro" id="IPR013785">
    <property type="entry name" value="Aldolase_TIM"/>
</dbReference>
<protein>
    <submittedName>
        <fullName evidence="6">Radical SAM domain protein</fullName>
    </submittedName>
</protein>
<dbReference type="Pfam" id="PF04055">
    <property type="entry name" value="Radical_SAM"/>
    <property type="match status" value="1"/>
</dbReference>
<evidence type="ECO:0000259" key="5">
    <source>
        <dbReference type="Pfam" id="PF04055"/>
    </source>
</evidence>
<sequence length="379" mass="45083">MFLEKLEPYEIFTLRPDAFWIWNNEEVKERLSWYYQVMTNNKPAKFIIAKYIESPINPYEIEDQRELWKIHDSLEKEFSKIYKEIRNDQLKLEELNKPKYSFLDVKIALARSHLKKCRLCEWKCGVNRLSGRPGICMMDKDCIVHSYFHHMGEEAPLVPSGTIFYGGCNFRCVYCQNYDISQLYARQGEKVDPRKLAIIQETLRKTGARNINHVGGEPTPHIPFIVESFKYLNTNVPQLWNSNMYLSLEAMKIIKDLIDIWLPDFKYGNNQCAWRYSKARNYWEIITRNIKIAYRNGDMIIRHLVLPNHIECCTRKVLEWIAKNTPKALVNIMDQYRPEHLVAKHPEKFPEIARRPYRHEILEAYRIADELGILYKPIS</sequence>
<dbReference type="Gene3D" id="3.20.20.70">
    <property type="entry name" value="Aldolase class I"/>
    <property type="match status" value="1"/>
</dbReference>
<evidence type="ECO:0000256" key="1">
    <source>
        <dbReference type="ARBA" id="ARBA00022691"/>
    </source>
</evidence>
<dbReference type="eggNOG" id="arCOG00934">
    <property type="taxonomic scope" value="Archaea"/>
</dbReference>
<name>D7DAK8_STAHD</name>
<dbReference type="STRING" id="591019.Shell_0056"/>
<dbReference type="InterPro" id="IPR040085">
    <property type="entry name" value="MJ0674-like"/>
</dbReference>